<protein>
    <submittedName>
        <fullName evidence="1">Phosphoglycerate mutase-like protein</fullName>
    </submittedName>
</protein>
<keyword evidence="2" id="KW-1185">Reference proteome</keyword>
<dbReference type="PANTHER" id="PTHR11567:SF142">
    <property type="entry name" value="PHOSPHOGLYCERATE MUTASE-LIKE PROTEIN"/>
    <property type="match status" value="1"/>
</dbReference>
<comment type="caution">
    <text evidence="1">The sequence shown here is derived from an EMBL/GenBank/DDBJ whole genome shotgun (WGS) entry which is preliminary data.</text>
</comment>
<gene>
    <name evidence="1" type="ORF">CONPUDRAFT_164798</name>
</gene>
<organism evidence="1 2">
    <name type="scientific">Coniophora puteana (strain RWD-64-598)</name>
    <name type="common">Brown rot fungus</name>
    <dbReference type="NCBI Taxonomy" id="741705"/>
    <lineage>
        <taxon>Eukaryota</taxon>
        <taxon>Fungi</taxon>
        <taxon>Dikarya</taxon>
        <taxon>Basidiomycota</taxon>
        <taxon>Agaricomycotina</taxon>
        <taxon>Agaricomycetes</taxon>
        <taxon>Agaricomycetidae</taxon>
        <taxon>Boletales</taxon>
        <taxon>Coniophorineae</taxon>
        <taxon>Coniophoraceae</taxon>
        <taxon>Coniophora</taxon>
    </lineage>
</organism>
<sequence>MVNATSAAAGIIGVIVLARHGDRTLYYQEPLTYRSQQAYLTSLGANQEYQLGSFLRDAYLDSNSSSHIEGINPENADMQQLRVRAEGGGGNAGVTSAYSLLQGLYPPTETAAIKLHNGSTVEAPLHGYQYIPVETIMQDGNPMLTPWIDCPYFQSHLNRTFNSSVWKDMEREAAPFLNASKPFIGSMDTNFTNMYNIYDYMNVQSTHDEGYRKALPPTFLEQARHFANMQQREVFNAQPINAIGEVAVRTLIPEMIWAMGNMTSNESPLKLALTTIDYQPFISFFNVTNATVKDPDVAGIPNYASALALEVFEGKDGEPELSLKFKNGTDDNEFRSLTMWGNDRVSLETFTTNLAYRTINNTRDWCFSCNETFSRGCFAMDFSKDPFLNPAAATY</sequence>
<dbReference type="PANTHER" id="PTHR11567">
    <property type="entry name" value="ACID PHOSPHATASE-RELATED"/>
    <property type="match status" value="1"/>
</dbReference>
<dbReference type="OrthoDB" id="258392at2759"/>
<dbReference type="SUPFAM" id="SSF53254">
    <property type="entry name" value="Phosphoglycerate mutase-like"/>
    <property type="match status" value="1"/>
</dbReference>
<dbReference type="InterPro" id="IPR050645">
    <property type="entry name" value="Histidine_acid_phosphatase"/>
</dbReference>
<dbReference type="InterPro" id="IPR029033">
    <property type="entry name" value="His_PPase_superfam"/>
</dbReference>
<dbReference type="OMA" id="REWAQAC"/>
<evidence type="ECO:0000313" key="2">
    <source>
        <dbReference type="Proteomes" id="UP000053558"/>
    </source>
</evidence>
<accession>A0A5M3MU98</accession>
<name>A0A5M3MU98_CONPW</name>
<dbReference type="EMBL" id="JH711577">
    <property type="protein sequence ID" value="EIW82161.1"/>
    <property type="molecule type" value="Genomic_DNA"/>
</dbReference>
<evidence type="ECO:0000313" key="1">
    <source>
        <dbReference type="EMBL" id="EIW82161.1"/>
    </source>
</evidence>
<dbReference type="GO" id="GO:0016791">
    <property type="term" value="F:phosphatase activity"/>
    <property type="evidence" value="ECO:0007669"/>
    <property type="project" value="TreeGrafter"/>
</dbReference>
<dbReference type="Proteomes" id="UP000053558">
    <property type="component" value="Unassembled WGS sequence"/>
</dbReference>
<proteinExistence type="predicted"/>
<dbReference type="KEGG" id="cput:CONPUDRAFT_164798"/>
<dbReference type="Gene3D" id="3.40.50.1240">
    <property type="entry name" value="Phosphoglycerate mutase-like"/>
    <property type="match status" value="1"/>
</dbReference>
<dbReference type="RefSeq" id="XP_007767928.1">
    <property type="nucleotide sequence ID" value="XM_007769738.1"/>
</dbReference>
<reference evidence="2" key="1">
    <citation type="journal article" date="2012" name="Science">
        <title>The Paleozoic origin of enzymatic lignin decomposition reconstructed from 31 fungal genomes.</title>
        <authorList>
            <person name="Floudas D."/>
            <person name="Binder M."/>
            <person name="Riley R."/>
            <person name="Barry K."/>
            <person name="Blanchette R.A."/>
            <person name="Henrissat B."/>
            <person name="Martinez A.T."/>
            <person name="Otillar R."/>
            <person name="Spatafora J.W."/>
            <person name="Yadav J.S."/>
            <person name="Aerts A."/>
            <person name="Benoit I."/>
            <person name="Boyd A."/>
            <person name="Carlson A."/>
            <person name="Copeland A."/>
            <person name="Coutinho P.M."/>
            <person name="de Vries R.P."/>
            <person name="Ferreira P."/>
            <person name="Findley K."/>
            <person name="Foster B."/>
            <person name="Gaskell J."/>
            <person name="Glotzer D."/>
            <person name="Gorecki P."/>
            <person name="Heitman J."/>
            <person name="Hesse C."/>
            <person name="Hori C."/>
            <person name="Igarashi K."/>
            <person name="Jurgens J.A."/>
            <person name="Kallen N."/>
            <person name="Kersten P."/>
            <person name="Kohler A."/>
            <person name="Kuees U."/>
            <person name="Kumar T.K.A."/>
            <person name="Kuo A."/>
            <person name="LaButti K."/>
            <person name="Larrondo L.F."/>
            <person name="Lindquist E."/>
            <person name="Ling A."/>
            <person name="Lombard V."/>
            <person name="Lucas S."/>
            <person name="Lundell T."/>
            <person name="Martin R."/>
            <person name="McLaughlin D.J."/>
            <person name="Morgenstern I."/>
            <person name="Morin E."/>
            <person name="Murat C."/>
            <person name="Nagy L.G."/>
            <person name="Nolan M."/>
            <person name="Ohm R.A."/>
            <person name="Patyshakuliyeva A."/>
            <person name="Rokas A."/>
            <person name="Ruiz-Duenas F.J."/>
            <person name="Sabat G."/>
            <person name="Salamov A."/>
            <person name="Samejima M."/>
            <person name="Schmutz J."/>
            <person name="Slot J.C."/>
            <person name="St John F."/>
            <person name="Stenlid J."/>
            <person name="Sun H."/>
            <person name="Sun S."/>
            <person name="Syed K."/>
            <person name="Tsang A."/>
            <person name="Wiebenga A."/>
            <person name="Young D."/>
            <person name="Pisabarro A."/>
            <person name="Eastwood D.C."/>
            <person name="Martin F."/>
            <person name="Cullen D."/>
            <person name="Grigoriev I.V."/>
            <person name="Hibbett D.S."/>
        </authorList>
    </citation>
    <scope>NUCLEOTIDE SEQUENCE [LARGE SCALE GENOMIC DNA]</scope>
    <source>
        <strain evidence="2">RWD-64-598 SS2</strain>
    </source>
</reference>
<dbReference type="GeneID" id="19205214"/>
<dbReference type="AlphaFoldDB" id="A0A5M3MU98"/>